<dbReference type="PANTHER" id="PTHR11161">
    <property type="entry name" value="O-ACYLTRANSFERASE"/>
    <property type="match status" value="1"/>
</dbReference>
<evidence type="ECO:0000313" key="5">
    <source>
        <dbReference type="EMBL" id="SSX25406.1"/>
    </source>
</evidence>
<dbReference type="Pfam" id="PF01757">
    <property type="entry name" value="Acyl_transf_3"/>
    <property type="match status" value="1"/>
</dbReference>
<evidence type="ECO:0000313" key="4">
    <source>
        <dbReference type="EMBL" id="SSX05044.1"/>
    </source>
</evidence>
<dbReference type="OMA" id="LIFHVVW"/>
<dbReference type="EMBL" id="UFQT01000574">
    <property type="protein sequence ID" value="SSX25406.1"/>
    <property type="molecule type" value="Genomic_DNA"/>
</dbReference>
<keyword evidence="1" id="KW-0812">Transmembrane</keyword>
<evidence type="ECO:0000259" key="3">
    <source>
        <dbReference type="SMART" id="SM00703"/>
    </source>
</evidence>
<keyword evidence="1" id="KW-1133">Transmembrane helix</keyword>
<feature type="transmembrane region" description="Helical" evidence="1">
    <location>
        <begin position="299"/>
        <end position="319"/>
    </location>
</feature>
<dbReference type="InterPro" id="IPR006621">
    <property type="entry name" value="Nose-resist-to-fluoxetine_N"/>
</dbReference>
<feature type="transmembrane region" description="Helical" evidence="1">
    <location>
        <begin position="388"/>
        <end position="409"/>
    </location>
</feature>
<feature type="domain" description="Nose resistant-to-fluoxetine protein N-terminal" evidence="3">
    <location>
        <begin position="42"/>
        <end position="181"/>
    </location>
</feature>
<feature type="transmembrane region" description="Helical" evidence="1">
    <location>
        <begin position="339"/>
        <end position="362"/>
    </location>
</feature>
<name>A0A336KJF6_CULSO</name>
<dbReference type="SMART" id="SM00703">
    <property type="entry name" value="NRF"/>
    <property type="match status" value="1"/>
</dbReference>
<dbReference type="GO" id="GO:0016747">
    <property type="term" value="F:acyltransferase activity, transferring groups other than amino-acyl groups"/>
    <property type="evidence" value="ECO:0007669"/>
    <property type="project" value="InterPro"/>
</dbReference>
<proteinExistence type="predicted"/>
<keyword evidence="1" id="KW-0472">Membrane</keyword>
<feature type="transmembrane region" description="Helical" evidence="1">
    <location>
        <begin position="203"/>
        <end position="225"/>
    </location>
</feature>
<accession>A0A336KJF6</accession>
<keyword evidence="2" id="KW-0732">Signal</keyword>
<evidence type="ECO:0000256" key="1">
    <source>
        <dbReference type="SAM" id="Phobius"/>
    </source>
</evidence>
<dbReference type="AlphaFoldDB" id="A0A336KJF6"/>
<reference evidence="5" key="2">
    <citation type="submission" date="2018-07" db="EMBL/GenBank/DDBJ databases">
        <authorList>
            <person name="Quirk P.G."/>
            <person name="Krulwich T.A."/>
        </authorList>
    </citation>
    <scope>NUCLEOTIDE SEQUENCE</scope>
</reference>
<feature type="transmembrane region" description="Helical" evidence="1">
    <location>
        <begin position="620"/>
        <end position="640"/>
    </location>
</feature>
<dbReference type="PANTHER" id="PTHR11161:SF0">
    <property type="entry name" value="O-ACYLTRANSFERASE LIKE PROTEIN"/>
    <property type="match status" value="1"/>
</dbReference>
<feature type="transmembrane region" description="Helical" evidence="1">
    <location>
        <begin position="476"/>
        <end position="497"/>
    </location>
</feature>
<feature type="transmembrane region" description="Helical" evidence="1">
    <location>
        <begin position="517"/>
        <end position="537"/>
    </location>
</feature>
<gene>
    <name evidence="4" type="primary">CSON012325</name>
</gene>
<feature type="transmembrane region" description="Helical" evidence="1">
    <location>
        <begin position="450"/>
        <end position="469"/>
    </location>
</feature>
<dbReference type="InterPro" id="IPR002656">
    <property type="entry name" value="Acyl_transf_3_dom"/>
</dbReference>
<dbReference type="VEuPathDB" id="VectorBase:CSON012325"/>
<feature type="transmembrane region" description="Helical" evidence="1">
    <location>
        <begin position="576"/>
        <end position="599"/>
    </location>
</feature>
<feature type="chain" id="PRO_5033342677" evidence="2">
    <location>
        <begin position="22"/>
        <end position="703"/>
    </location>
</feature>
<feature type="signal peptide" evidence="2">
    <location>
        <begin position="1"/>
        <end position="21"/>
    </location>
</feature>
<reference evidence="4" key="1">
    <citation type="submission" date="2018-04" db="EMBL/GenBank/DDBJ databases">
        <authorList>
            <person name="Go L.Y."/>
            <person name="Mitchell J.A."/>
        </authorList>
    </citation>
    <scope>NUCLEOTIDE SEQUENCE</scope>
    <source>
        <tissue evidence="4">Whole organism</tissue>
    </source>
</reference>
<evidence type="ECO:0000256" key="2">
    <source>
        <dbReference type="SAM" id="SignalP"/>
    </source>
</evidence>
<dbReference type="InterPro" id="IPR052728">
    <property type="entry name" value="O2_lipid_transport_reg"/>
</dbReference>
<sequence>MKTLHWFFILIFCQLFYLAHCKTILEQILNLDELDQNFLNITEKCREKIHETKNGVLRKELWGFKLIDASGRHESGFVWGNNYWTSSKELCQVLNEGSTIHLSARYHRNNHANLSSSKPPFSVNYQVVHVRHSSLYQIEQKIYDKNILHIGLCFPSACSSNETALLVEQVFKTNEEEYEIIGKNYTFLTSKVAETSERALSNVFLILTIIGLTIIFLLILIGTIYTKCVRKSFWQDFVLTQDNGIVEANGKNIKIEQNSRKNKNKSFLDDFLTSFSIIDNFEKLYSLKLNQKTLSVIHGLRGIGMVWIISAHIYFFSFGSIDNMQLAMNFAGLVIAQPMLNAAINVDTFFALSGFLLAYSFFQHIKETEGKAAKKPLTILFKGIITRYLRLVIPYIPAFLFTASLAFYLKDVSSYHFIEQNDVNCERYWWRNFLFINNWWPMEEMCMVSSWYLSADFQCFLISILLLTISLRFPKTIFTIFVIMFVSASAYSGYVGWTENFSYMLDVQFNTINTLYYPTHTRIGGYFVGVAAGWIFVRLPKDLIVNKIIVAFGWIFALAITVSLFLAQTFRVENQYLGMFFAGFCRPLWAAAMMWIVIMCSRGYGGFITKLLNAEALIRLSRLSFSAYLINPILIFFVSMISDVPFHLELVSTTITLFGYVYLIYLLAEVFALLFEYPFVQLIKKILNRIETKSDKNKYSTHL</sequence>
<dbReference type="EMBL" id="UFQS01000574">
    <property type="protein sequence ID" value="SSX05044.1"/>
    <property type="molecule type" value="Genomic_DNA"/>
</dbReference>
<organism evidence="4">
    <name type="scientific">Culicoides sonorensis</name>
    <name type="common">Biting midge</name>
    <dbReference type="NCBI Taxonomy" id="179676"/>
    <lineage>
        <taxon>Eukaryota</taxon>
        <taxon>Metazoa</taxon>
        <taxon>Ecdysozoa</taxon>
        <taxon>Arthropoda</taxon>
        <taxon>Hexapoda</taxon>
        <taxon>Insecta</taxon>
        <taxon>Pterygota</taxon>
        <taxon>Neoptera</taxon>
        <taxon>Endopterygota</taxon>
        <taxon>Diptera</taxon>
        <taxon>Nematocera</taxon>
        <taxon>Chironomoidea</taxon>
        <taxon>Ceratopogonidae</taxon>
        <taxon>Ceratopogoninae</taxon>
        <taxon>Culicoides</taxon>
        <taxon>Monoculicoides</taxon>
    </lineage>
</organism>
<feature type="transmembrane region" description="Helical" evidence="1">
    <location>
        <begin position="549"/>
        <end position="570"/>
    </location>
</feature>
<protein>
    <submittedName>
        <fullName evidence="4">CSON012325 protein</fullName>
    </submittedName>
</protein>
<feature type="transmembrane region" description="Helical" evidence="1">
    <location>
        <begin position="660"/>
        <end position="680"/>
    </location>
</feature>
<dbReference type="Pfam" id="PF20146">
    <property type="entry name" value="NRF"/>
    <property type="match status" value="1"/>
</dbReference>